<dbReference type="GO" id="GO:0003677">
    <property type="term" value="F:DNA binding"/>
    <property type="evidence" value="ECO:0007669"/>
    <property type="project" value="UniProtKB-KW"/>
</dbReference>
<dbReference type="NCBIfam" id="TIGR02937">
    <property type="entry name" value="sigma70-ECF"/>
    <property type="match status" value="1"/>
</dbReference>
<dbReference type="InterPro" id="IPR013324">
    <property type="entry name" value="RNA_pol_sigma_r3/r4-like"/>
</dbReference>
<dbReference type="OrthoDB" id="4168042at2"/>
<name>A0A344UAQ3_9ACTN</name>
<accession>A0A344UAQ3</accession>
<dbReference type="InterPro" id="IPR039425">
    <property type="entry name" value="RNA_pol_sigma-70-like"/>
</dbReference>
<keyword evidence="4" id="KW-0238">DNA-binding</keyword>
<protein>
    <submittedName>
        <fullName evidence="7">RNA polymerase subunit sigma</fullName>
    </submittedName>
</protein>
<keyword evidence="5" id="KW-0804">Transcription</keyword>
<dbReference type="AlphaFoldDB" id="A0A344UAQ3"/>
<evidence type="ECO:0000256" key="5">
    <source>
        <dbReference type="ARBA" id="ARBA00023163"/>
    </source>
</evidence>
<gene>
    <name evidence="7" type="ORF">C0216_30980</name>
</gene>
<evidence type="ECO:0000256" key="2">
    <source>
        <dbReference type="ARBA" id="ARBA00023015"/>
    </source>
</evidence>
<dbReference type="InterPro" id="IPR013325">
    <property type="entry name" value="RNA_pol_sigma_r2"/>
</dbReference>
<feature type="domain" description="RNA polymerase sigma-70 region 2" evidence="6">
    <location>
        <begin position="12"/>
        <end position="77"/>
    </location>
</feature>
<dbReference type="InterPro" id="IPR014284">
    <property type="entry name" value="RNA_pol_sigma-70_dom"/>
</dbReference>
<dbReference type="GO" id="GO:0006352">
    <property type="term" value="P:DNA-templated transcription initiation"/>
    <property type="evidence" value="ECO:0007669"/>
    <property type="project" value="InterPro"/>
</dbReference>
<keyword evidence="3" id="KW-0731">Sigma factor</keyword>
<dbReference type="SUPFAM" id="SSF88659">
    <property type="entry name" value="Sigma3 and sigma4 domains of RNA polymerase sigma factors"/>
    <property type="match status" value="1"/>
</dbReference>
<dbReference type="Gene3D" id="1.10.10.10">
    <property type="entry name" value="Winged helix-like DNA-binding domain superfamily/Winged helix DNA-binding domain"/>
    <property type="match status" value="1"/>
</dbReference>
<evidence type="ECO:0000256" key="3">
    <source>
        <dbReference type="ARBA" id="ARBA00023082"/>
    </source>
</evidence>
<dbReference type="Gene3D" id="1.10.1740.10">
    <property type="match status" value="1"/>
</dbReference>
<evidence type="ECO:0000313" key="8">
    <source>
        <dbReference type="Proteomes" id="UP000252004"/>
    </source>
</evidence>
<organism evidence="7 8">
    <name type="scientific">Streptomyces globosus</name>
    <dbReference type="NCBI Taxonomy" id="68209"/>
    <lineage>
        <taxon>Bacteria</taxon>
        <taxon>Bacillati</taxon>
        <taxon>Actinomycetota</taxon>
        <taxon>Actinomycetes</taxon>
        <taxon>Kitasatosporales</taxon>
        <taxon>Streptomycetaceae</taxon>
        <taxon>Streptomyces</taxon>
    </lineage>
</organism>
<dbReference type="PANTHER" id="PTHR43133">
    <property type="entry name" value="RNA POLYMERASE ECF-TYPE SIGMA FACTO"/>
    <property type="match status" value="1"/>
</dbReference>
<dbReference type="Proteomes" id="UP000252004">
    <property type="component" value="Plasmid unnamed1"/>
</dbReference>
<dbReference type="GO" id="GO:0016987">
    <property type="term" value="F:sigma factor activity"/>
    <property type="evidence" value="ECO:0007669"/>
    <property type="project" value="UniProtKB-KW"/>
</dbReference>
<evidence type="ECO:0000256" key="4">
    <source>
        <dbReference type="ARBA" id="ARBA00023125"/>
    </source>
</evidence>
<dbReference type="Pfam" id="PF04542">
    <property type="entry name" value="Sigma70_r2"/>
    <property type="match status" value="1"/>
</dbReference>
<keyword evidence="7" id="KW-0614">Plasmid</keyword>
<dbReference type="SUPFAM" id="SSF88946">
    <property type="entry name" value="Sigma2 domain of RNA polymerase sigma factors"/>
    <property type="match status" value="1"/>
</dbReference>
<evidence type="ECO:0000313" key="7">
    <source>
        <dbReference type="EMBL" id="AXE27974.1"/>
    </source>
</evidence>
<proteinExistence type="inferred from homology"/>
<evidence type="ECO:0000259" key="6">
    <source>
        <dbReference type="Pfam" id="PF04542"/>
    </source>
</evidence>
<reference evidence="7 8" key="1">
    <citation type="submission" date="2018-01" db="EMBL/GenBank/DDBJ databases">
        <title>Draft genome Sequence of streptomyces globosus LZH-48.</title>
        <authorList>
            <person name="Ran K."/>
            <person name="Li Z."/>
            <person name="Wei S."/>
            <person name="Dong R."/>
        </authorList>
    </citation>
    <scope>NUCLEOTIDE SEQUENCE [LARGE SCALE GENOMIC DNA]</scope>
    <source>
        <strain evidence="7 8">LZH-48</strain>
        <plasmid evidence="7 8">unnamed1</plasmid>
    </source>
</reference>
<dbReference type="InterPro" id="IPR036388">
    <property type="entry name" value="WH-like_DNA-bd_sf"/>
</dbReference>
<keyword evidence="8" id="KW-1185">Reference proteome</keyword>
<dbReference type="EMBL" id="CP030863">
    <property type="protein sequence ID" value="AXE27974.1"/>
    <property type="molecule type" value="Genomic_DNA"/>
</dbReference>
<evidence type="ECO:0000256" key="1">
    <source>
        <dbReference type="ARBA" id="ARBA00010641"/>
    </source>
</evidence>
<comment type="similarity">
    <text evidence="1">Belongs to the sigma-70 factor family. ECF subfamily.</text>
</comment>
<dbReference type="PANTHER" id="PTHR43133:SF8">
    <property type="entry name" value="RNA POLYMERASE SIGMA FACTOR HI_1459-RELATED"/>
    <property type="match status" value="1"/>
</dbReference>
<sequence length="171" mass="19399">MAFPASFEAFLAQYEGDFLRIAYSRLRNVQDAEDAVMEAAYQMYRKWDRILAHSNPRAMAYRMLKNSLTDFYRRRAREARREEAARSDPPTADDLMEMGQYDLLDAAMDQLEATAFLQANCVRLRHMAGLAYDDVAQYLDITPGAAKTNVSLGLAKLRDLMNLPEAGKGDS</sequence>
<dbReference type="InterPro" id="IPR007627">
    <property type="entry name" value="RNA_pol_sigma70_r2"/>
</dbReference>
<geneLocation type="plasmid" evidence="7 8">
    <name>unnamed1</name>
</geneLocation>
<keyword evidence="2" id="KW-0805">Transcription regulation</keyword>
<dbReference type="KEGG" id="sgz:C0216_30980"/>